<dbReference type="EMBL" id="JASJQH010006926">
    <property type="protein sequence ID" value="KAK9723364.1"/>
    <property type="molecule type" value="Genomic_DNA"/>
</dbReference>
<dbReference type="Gene3D" id="3.10.20.90">
    <property type="entry name" value="Phosphatidylinositol 3-kinase Catalytic Subunit, Chain A, domain 1"/>
    <property type="match status" value="1"/>
</dbReference>
<comment type="caution">
    <text evidence="2">The sequence shown here is derived from an EMBL/GenBank/DDBJ whole genome shotgun (WGS) entry which is preliminary data.</text>
</comment>
<sequence>MTEQEPDSTNHDSVRITFLLISGKRHTLTFQPNNTISEVKQRLFDNWPSEWTEDQPTSPASLKIVHLGRFLEDSSTLASTKINTQIENIVHLAIKVPSQIDNNDTNKAPENAPKCRVCLIL</sequence>
<dbReference type="SMART" id="SM00213">
    <property type="entry name" value="UBQ"/>
    <property type="match status" value="1"/>
</dbReference>
<dbReference type="InterPro" id="IPR040015">
    <property type="entry name" value="UBL3-like"/>
</dbReference>
<dbReference type="InterPro" id="IPR029071">
    <property type="entry name" value="Ubiquitin-like_domsf"/>
</dbReference>
<evidence type="ECO:0000259" key="1">
    <source>
        <dbReference type="PROSITE" id="PS50053"/>
    </source>
</evidence>
<organism evidence="2 3">
    <name type="scientific">Basidiobolus ranarum</name>
    <dbReference type="NCBI Taxonomy" id="34480"/>
    <lineage>
        <taxon>Eukaryota</taxon>
        <taxon>Fungi</taxon>
        <taxon>Fungi incertae sedis</taxon>
        <taxon>Zoopagomycota</taxon>
        <taxon>Entomophthoromycotina</taxon>
        <taxon>Basidiobolomycetes</taxon>
        <taxon>Basidiobolales</taxon>
        <taxon>Basidiobolaceae</taxon>
        <taxon>Basidiobolus</taxon>
    </lineage>
</organism>
<evidence type="ECO:0000313" key="2">
    <source>
        <dbReference type="EMBL" id="KAK9723364.1"/>
    </source>
</evidence>
<accession>A0ABR2W8I3</accession>
<proteinExistence type="predicted"/>
<dbReference type="InterPro" id="IPR039540">
    <property type="entry name" value="UBL3-like_ubiquitin_dom"/>
</dbReference>
<feature type="domain" description="Ubiquitin-like" evidence="1">
    <location>
        <begin position="14"/>
        <end position="83"/>
    </location>
</feature>
<dbReference type="InterPro" id="IPR000626">
    <property type="entry name" value="Ubiquitin-like_dom"/>
</dbReference>
<gene>
    <name evidence="2" type="ORF">K7432_002017</name>
</gene>
<evidence type="ECO:0000313" key="3">
    <source>
        <dbReference type="Proteomes" id="UP001479436"/>
    </source>
</evidence>
<dbReference type="Pfam" id="PF13881">
    <property type="entry name" value="Rad60-SLD_2"/>
    <property type="match status" value="1"/>
</dbReference>
<protein>
    <recommendedName>
        <fullName evidence="1">Ubiquitin-like domain-containing protein</fullName>
    </recommendedName>
</protein>
<dbReference type="SUPFAM" id="SSF54236">
    <property type="entry name" value="Ubiquitin-like"/>
    <property type="match status" value="1"/>
</dbReference>
<name>A0ABR2W8I3_9FUNG</name>
<dbReference type="Proteomes" id="UP001479436">
    <property type="component" value="Unassembled WGS sequence"/>
</dbReference>
<dbReference type="PANTHER" id="PTHR13169:SF0">
    <property type="entry name" value="UBIQUITIN-LIKE PROTEIN 3"/>
    <property type="match status" value="1"/>
</dbReference>
<keyword evidence="3" id="KW-1185">Reference proteome</keyword>
<reference evidence="2 3" key="1">
    <citation type="submission" date="2023-04" db="EMBL/GenBank/DDBJ databases">
        <title>Genome of Basidiobolus ranarum AG-B5.</title>
        <authorList>
            <person name="Stajich J.E."/>
            <person name="Carter-House D."/>
            <person name="Gryganskyi A."/>
        </authorList>
    </citation>
    <scope>NUCLEOTIDE SEQUENCE [LARGE SCALE GENOMIC DNA]</scope>
    <source>
        <strain evidence="2 3">AG-B5</strain>
    </source>
</reference>
<dbReference type="PANTHER" id="PTHR13169">
    <property type="entry name" value="UBIQUITIN-LIKE PROTEIN 3 HCG-1 PROTEIN"/>
    <property type="match status" value="1"/>
</dbReference>
<dbReference type="PROSITE" id="PS50053">
    <property type="entry name" value="UBIQUITIN_2"/>
    <property type="match status" value="1"/>
</dbReference>